<dbReference type="GO" id="GO:0004831">
    <property type="term" value="F:tyrosine-tRNA ligase activity"/>
    <property type="evidence" value="ECO:0007669"/>
    <property type="project" value="UniProtKB-EC"/>
</dbReference>
<dbReference type="Pfam" id="PF00579">
    <property type="entry name" value="tRNA-synt_1b"/>
    <property type="match status" value="1"/>
</dbReference>
<comment type="catalytic activity">
    <reaction evidence="9 11">
        <text>tRNA(Tyr) + L-tyrosine + ATP = L-tyrosyl-tRNA(Tyr) + AMP + diphosphate + H(+)</text>
        <dbReference type="Rhea" id="RHEA:10220"/>
        <dbReference type="Rhea" id="RHEA-COMP:9706"/>
        <dbReference type="Rhea" id="RHEA-COMP:9707"/>
        <dbReference type="ChEBI" id="CHEBI:15378"/>
        <dbReference type="ChEBI" id="CHEBI:30616"/>
        <dbReference type="ChEBI" id="CHEBI:33019"/>
        <dbReference type="ChEBI" id="CHEBI:58315"/>
        <dbReference type="ChEBI" id="CHEBI:78442"/>
        <dbReference type="ChEBI" id="CHEBI:78536"/>
        <dbReference type="ChEBI" id="CHEBI:456215"/>
        <dbReference type="EC" id="6.1.1.1"/>
    </reaction>
</comment>
<dbReference type="InterPro" id="IPR002305">
    <property type="entry name" value="aa-tRNA-synth_Ic"/>
</dbReference>
<sequence>MTHSNMGKELDHVLRNCLASSLSNSPSIYCGFDPTASSLHIGNLLQAIALRHFQLSGYRPILLIGGATGMIGDPSGRAQERSLLSDAMVQSNAKSLLNGLSNVLDLSGSTTGAIVLNNADWHGKMTVMDWMRHVGRHFRINKMLARENVKRRLESENGISFLEFSYQLFQAYDFLHLYRQYDCHAQLGGSDQWGNIVGGCDLIKKSTGKEAFGLTLPLLKTVSGEKYGKSAGNALWLDSKKTSVFEFYQYFLRVQDCDVENHLKCFTFMELDEIHRIVLEHAKYPEKRLAQKMLADSVTRMIHGEDGLKKAKRATTALFSENISQLESSDIEELVRHAPVHMKRYEEIVQQHLVDVMVATGICKSKAEARRLILGGGVYVNNTRIRDGNHMIQSDQVIGTGFVLIRTGKRNSHLLKIALLD</sequence>
<reference evidence="13" key="1">
    <citation type="journal article" date="2011" name="PLoS Biol.">
        <title>Gene gain and loss during evolution of obligate parasitism in the white rust pathogen of Arabidopsis thaliana.</title>
        <authorList>
            <person name="Kemen E."/>
            <person name="Gardiner A."/>
            <person name="Schultz-Larsen T."/>
            <person name="Kemen A.C."/>
            <person name="Balmuth A.L."/>
            <person name="Robert-Seilaniantz A."/>
            <person name="Bailey K."/>
            <person name="Holub E."/>
            <person name="Studholme D.J."/>
            <person name="Maclean D."/>
            <person name="Jones J.D."/>
        </authorList>
    </citation>
    <scope>NUCLEOTIDE SEQUENCE</scope>
</reference>
<dbReference type="InterPro" id="IPR054608">
    <property type="entry name" value="SYY-like_C"/>
</dbReference>
<evidence type="ECO:0000259" key="12">
    <source>
        <dbReference type="SMART" id="SM00363"/>
    </source>
</evidence>
<dbReference type="GO" id="GO:0005829">
    <property type="term" value="C:cytosol"/>
    <property type="evidence" value="ECO:0007669"/>
    <property type="project" value="TreeGrafter"/>
</dbReference>
<dbReference type="EMBL" id="FR824387">
    <property type="protein sequence ID" value="CCA26043.1"/>
    <property type="molecule type" value="Genomic_DNA"/>
</dbReference>
<evidence type="ECO:0000256" key="9">
    <source>
        <dbReference type="ARBA" id="ARBA00048248"/>
    </source>
</evidence>
<dbReference type="InterPro" id="IPR036986">
    <property type="entry name" value="S4_RNA-bd_sf"/>
</dbReference>
<dbReference type="PANTHER" id="PTHR11766">
    <property type="entry name" value="TYROSYL-TRNA SYNTHETASE"/>
    <property type="match status" value="1"/>
</dbReference>
<keyword evidence="4 11" id="KW-0067">ATP-binding</keyword>
<dbReference type="NCBIfam" id="TIGR00234">
    <property type="entry name" value="tyrS"/>
    <property type="match status" value="1"/>
</dbReference>
<evidence type="ECO:0000313" key="13">
    <source>
        <dbReference type="EMBL" id="CCA26043.1"/>
    </source>
</evidence>
<proteinExistence type="inferred from homology"/>
<dbReference type="AlphaFoldDB" id="F0WX53"/>
<dbReference type="FunFam" id="1.10.240.10:FF:000001">
    <property type="entry name" value="Tyrosine--tRNA ligase"/>
    <property type="match status" value="1"/>
</dbReference>
<dbReference type="SMART" id="SM00363">
    <property type="entry name" value="S4"/>
    <property type="match status" value="1"/>
</dbReference>
<dbReference type="InterPro" id="IPR024107">
    <property type="entry name" value="Tyr-tRNA-ligase_bac_1"/>
</dbReference>
<keyword evidence="2 11" id="KW-0436">Ligase</keyword>
<dbReference type="PANTHER" id="PTHR11766:SF0">
    <property type="entry name" value="TYROSINE--TRNA LIGASE, MITOCHONDRIAL"/>
    <property type="match status" value="1"/>
</dbReference>
<dbReference type="HOGENOM" id="CLU_024003_0_3_1"/>
<name>F0WX53_9STRA</name>
<keyword evidence="7 11" id="KW-0030">Aminoacyl-tRNA synthetase</keyword>
<dbReference type="SUPFAM" id="SSF52374">
    <property type="entry name" value="Nucleotidylyl transferase"/>
    <property type="match status" value="1"/>
</dbReference>
<evidence type="ECO:0000256" key="10">
    <source>
        <dbReference type="PROSITE-ProRule" id="PRU00182"/>
    </source>
</evidence>
<dbReference type="InterPro" id="IPR002307">
    <property type="entry name" value="Tyr-tRNA-ligase"/>
</dbReference>
<evidence type="ECO:0000256" key="5">
    <source>
        <dbReference type="ARBA" id="ARBA00022884"/>
    </source>
</evidence>
<protein>
    <recommendedName>
        <fullName evidence="1 11">Tyrosine--tRNA ligase</fullName>
        <ecNumber evidence="1 11">6.1.1.1</ecNumber>
    </recommendedName>
    <alternativeName>
        <fullName evidence="8 11">Tyrosyl-tRNA synthetase</fullName>
    </alternativeName>
</protein>
<dbReference type="Gene3D" id="1.10.240.10">
    <property type="entry name" value="Tyrosyl-Transfer RNA Synthetase"/>
    <property type="match status" value="1"/>
</dbReference>
<dbReference type="PROSITE" id="PS50889">
    <property type="entry name" value="S4"/>
    <property type="match status" value="1"/>
</dbReference>
<dbReference type="SUPFAM" id="SSF55174">
    <property type="entry name" value="Alpha-L RNA-binding motif"/>
    <property type="match status" value="1"/>
</dbReference>
<evidence type="ECO:0000256" key="4">
    <source>
        <dbReference type="ARBA" id="ARBA00022840"/>
    </source>
</evidence>
<reference evidence="13" key="2">
    <citation type="submission" date="2011-02" db="EMBL/GenBank/DDBJ databases">
        <authorList>
            <person name="MacLean D."/>
        </authorList>
    </citation>
    <scope>NUCLEOTIDE SEQUENCE</scope>
</reference>
<dbReference type="InterPro" id="IPR014729">
    <property type="entry name" value="Rossmann-like_a/b/a_fold"/>
</dbReference>
<evidence type="ECO:0000256" key="8">
    <source>
        <dbReference type="ARBA" id="ARBA00033323"/>
    </source>
</evidence>
<dbReference type="CDD" id="cd00805">
    <property type="entry name" value="TyrRS_core"/>
    <property type="match status" value="1"/>
</dbReference>
<keyword evidence="3 11" id="KW-0547">Nucleotide-binding</keyword>
<evidence type="ECO:0000256" key="2">
    <source>
        <dbReference type="ARBA" id="ARBA00022598"/>
    </source>
</evidence>
<dbReference type="HAMAP" id="MF_02006">
    <property type="entry name" value="Tyr_tRNA_synth_type1"/>
    <property type="match status" value="1"/>
</dbReference>
<dbReference type="GO" id="GO:0005739">
    <property type="term" value="C:mitochondrion"/>
    <property type="evidence" value="ECO:0007669"/>
    <property type="project" value="TreeGrafter"/>
</dbReference>
<accession>F0WX53</accession>
<evidence type="ECO:0000256" key="3">
    <source>
        <dbReference type="ARBA" id="ARBA00022741"/>
    </source>
</evidence>
<dbReference type="InterPro" id="IPR024088">
    <property type="entry name" value="Tyr-tRNA-ligase_bac-type"/>
</dbReference>
<organism evidence="13">
    <name type="scientific">Albugo laibachii Nc14</name>
    <dbReference type="NCBI Taxonomy" id="890382"/>
    <lineage>
        <taxon>Eukaryota</taxon>
        <taxon>Sar</taxon>
        <taxon>Stramenopiles</taxon>
        <taxon>Oomycota</taxon>
        <taxon>Peronosporomycetes</taxon>
        <taxon>Albuginales</taxon>
        <taxon>Albuginaceae</taxon>
        <taxon>Albugo</taxon>
    </lineage>
</organism>
<evidence type="ECO:0000256" key="7">
    <source>
        <dbReference type="ARBA" id="ARBA00023146"/>
    </source>
</evidence>
<dbReference type="Pfam" id="PF22421">
    <property type="entry name" value="SYY_C-terminal"/>
    <property type="match status" value="1"/>
</dbReference>
<dbReference type="GO" id="GO:0003723">
    <property type="term" value="F:RNA binding"/>
    <property type="evidence" value="ECO:0007669"/>
    <property type="project" value="UniProtKB-KW"/>
</dbReference>
<dbReference type="Gene3D" id="3.10.290.10">
    <property type="entry name" value="RNA-binding S4 domain"/>
    <property type="match status" value="1"/>
</dbReference>
<dbReference type="PRINTS" id="PR01040">
    <property type="entry name" value="TRNASYNTHTYR"/>
</dbReference>
<dbReference type="Gene3D" id="3.40.50.620">
    <property type="entry name" value="HUPs"/>
    <property type="match status" value="1"/>
</dbReference>
<dbReference type="CDD" id="cd00165">
    <property type="entry name" value="S4"/>
    <property type="match status" value="1"/>
</dbReference>
<evidence type="ECO:0000256" key="1">
    <source>
        <dbReference type="ARBA" id="ARBA00013160"/>
    </source>
</evidence>
<dbReference type="InterPro" id="IPR002942">
    <property type="entry name" value="S4_RNA-bd"/>
</dbReference>
<keyword evidence="5 10" id="KW-0694">RNA-binding</keyword>
<evidence type="ECO:0000256" key="11">
    <source>
        <dbReference type="RuleBase" id="RU361234"/>
    </source>
</evidence>
<dbReference type="GO" id="GO:0005524">
    <property type="term" value="F:ATP binding"/>
    <property type="evidence" value="ECO:0007669"/>
    <property type="project" value="UniProtKB-KW"/>
</dbReference>
<feature type="domain" description="RNA-binding S4" evidence="12">
    <location>
        <begin position="352"/>
        <end position="413"/>
    </location>
</feature>
<dbReference type="EC" id="6.1.1.1" evidence="1 11"/>
<evidence type="ECO:0000256" key="6">
    <source>
        <dbReference type="ARBA" id="ARBA00022917"/>
    </source>
</evidence>
<comment type="similarity">
    <text evidence="11">Belongs to the class-I aminoacyl-tRNA synthetase family.</text>
</comment>
<keyword evidence="6 11" id="KW-0648">Protein biosynthesis</keyword>
<gene>
    <name evidence="13" type="ORF">ALNC14_121870</name>
</gene>
<dbReference type="GO" id="GO:0006437">
    <property type="term" value="P:tyrosyl-tRNA aminoacylation"/>
    <property type="evidence" value="ECO:0007669"/>
    <property type="project" value="InterPro"/>
</dbReference>